<dbReference type="EMBL" id="JPMI01000300">
    <property type="protein sequence ID" value="KFA88202.1"/>
    <property type="molecule type" value="Genomic_DNA"/>
</dbReference>
<organism evidence="3 4">
    <name type="scientific">Archangium violaceum Cb vi76</name>
    <dbReference type="NCBI Taxonomy" id="1406225"/>
    <lineage>
        <taxon>Bacteria</taxon>
        <taxon>Pseudomonadati</taxon>
        <taxon>Myxococcota</taxon>
        <taxon>Myxococcia</taxon>
        <taxon>Myxococcales</taxon>
        <taxon>Cystobacterineae</taxon>
        <taxon>Archangiaceae</taxon>
        <taxon>Archangium</taxon>
    </lineage>
</organism>
<accession>A0A084SIB7</accession>
<dbReference type="Proteomes" id="UP000028547">
    <property type="component" value="Unassembled WGS sequence"/>
</dbReference>
<keyword evidence="2" id="KW-0732">Signal</keyword>
<evidence type="ECO:0000256" key="1">
    <source>
        <dbReference type="SAM" id="MobiDB-lite"/>
    </source>
</evidence>
<protein>
    <recommendedName>
        <fullName evidence="5">Lipoprotein</fullName>
    </recommendedName>
</protein>
<sequence length="199" mass="22516">MMEDMMKGMMKGMIRTMSLLWVSLALAACARSTASQRVDGDSLALAFKPSVTVLLEHRDELALTAEQVDRFEKLEFTLHEKNIGLQHQLETLRAQSKKDNRPWHGGYMGGGTHDAHGGKGSSSGPPDAEQARLARRDRLERIGSMLREMQDNDTLSYMEAEKGLSDAQKPRARELFTQEREKLLKELEALHFQLRKGDY</sequence>
<name>A0A084SIB7_9BACT</name>
<feature type="signal peptide" evidence="2">
    <location>
        <begin position="1"/>
        <end position="27"/>
    </location>
</feature>
<gene>
    <name evidence="3" type="ORF">Q664_42525</name>
</gene>
<comment type="caution">
    <text evidence="3">The sequence shown here is derived from an EMBL/GenBank/DDBJ whole genome shotgun (WGS) entry which is preliminary data.</text>
</comment>
<dbReference type="PROSITE" id="PS51257">
    <property type="entry name" value="PROKAR_LIPOPROTEIN"/>
    <property type="match status" value="1"/>
</dbReference>
<evidence type="ECO:0000256" key="2">
    <source>
        <dbReference type="SAM" id="SignalP"/>
    </source>
</evidence>
<reference evidence="3 4" key="1">
    <citation type="submission" date="2014-07" db="EMBL/GenBank/DDBJ databases">
        <title>Draft Genome Sequence of Gephyronic Acid Producer, Cystobacter violaceus Strain Cb vi76.</title>
        <authorList>
            <person name="Stevens D.C."/>
            <person name="Young J."/>
            <person name="Carmichael R."/>
            <person name="Tan J."/>
            <person name="Taylor R.E."/>
        </authorList>
    </citation>
    <scope>NUCLEOTIDE SEQUENCE [LARGE SCALE GENOMIC DNA]</scope>
    <source>
        <strain evidence="3 4">Cb vi76</strain>
    </source>
</reference>
<feature type="chain" id="PRO_5001781272" description="Lipoprotein" evidence="2">
    <location>
        <begin position="28"/>
        <end position="199"/>
    </location>
</feature>
<evidence type="ECO:0008006" key="5">
    <source>
        <dbReference type="Google" id="ProtNLM"/>
    </source>
</evidence>
<proteinExistence type="predicted"/>
<dbReference type="RefSeq" id="WP_043409440.1">
    <property type="nucleotide sequence ID" value="NZ_JPMI01000300.1"/>
</dbReference>
<dbReference type="AlphaFoldDB" id="A0A084SIB7"/>
<feature type="region of interest" description="Disordered" evidence="1">
    <location>
        <begin position="94"/>
        <end position="132"/>
    </location>
</feature>
<evidence type="ECO:0000313" key="4">
    <source>
        <dbReference type="Proteomes" id="UP000028547"/>
    </source>
</evidence>
<evidence type="ECO:0000313" key="3">
    <source>
        <dbReference type="EMBL" id="KFA88202.1"/>
    </source>
</evidence>